<dbReference type="SMART" id="SM00327">
    <property type="entry name" value="VWA"/>
    <property type="match status" value="1"/>
</dbReference>
<evidence type="ECO:0000259" key="2">
    <source>
        <dbReference type="PROSITE" id="PS50234"/>
    </source>
</evidence>
<dbReference type="SUPFAM" id="SSF53300">
    <property type="entry name" value="vWA-like"/>
    <property type="match status" value="1"/>
</dbReference>
<dbReference type="InterPro" id="IPR050525">
    <property type="entry name" value="ECM_Assembly_Org"/>
</dbReference>
<dbReference type="AlphaFoldDB" id="A0A8S4N1X1"/>
<protein>
    <recommendedName>
        <fullName evidence="2">VWFA domain-containing protein</fullName>
    </recommendedName>
</protein>
<evidence type="ECO:0000256" key="1">
    <source>
        <dbReference type="SAM" id="SignalP"/>
    </source>
</evidence>
<reference evidence="3" key="1">
    <citation type="submission" date="2022-03" db="EMBL/GenBank/DDBJ databases">
        <authorList>
            <person name="Martin C."/>
        </authorList>
    </citation>
    <scope>NUCLEOTIDE SEQUENCE</scope>
</reference>
<accession>A0A8S4N1X1</accession>
<dbReference type="OrthoDB" id="6132182at2759"/>
<dbReference type="EMBL" id="CAIIXF020000001">
    <property type="protein sequence ID" value="CAH1775084.1"/>
    <property type="molecule type" value="Genomic_DNA"/>
</dbReference>
<name>A0A8S4N1X1_OWEFU</name>
<sequence>MDILSYLLLLHVYVVTVQGAGLKNIFESRGNKKIAGDTLSDPADPFKACIPHRGEYGLALSSGDDPYHKCMYYQCMRGNWIPKMCPDGRGIREQIFHPKSGLSKQFPCVETVNACKATYSEKGVADTSTSVCGVDVCWIVDMSCSISSEDKARVKKFVSTVTRKFPLGPAFSQISGSTYGDTTEPFIYLNSYNNPRKVREAIMNMATNLKPCATKTYLALREAREVHLTEEKGRRPDRSAVCIVMTDGMTHPPTMKSETIAEADKLRKLCTILLIILPNTSENRGISIKEKTRLRLEEFAKIQPDPSLRLDLRSFEELDSVVNEISKKTCFKVSHNVVS</sequence>
<dbReference type="Gene3D" id="3.40.50.410">
    <property type="entry name" value="von Willebrand factor, type A domain"/>
    <property type="match status" value="1"/>
</dbReference>
<evidence type="ECO:0000313" key="3">
    <source>
        <dbReference type="EMBL" id="CAH1775084.1"/>
    </source>
</evidence>
<gene>
    <name evidence="3" type="ORF">OFUS_LOCUS2436</name>
</gene>
<dbReference type="InterPro" id="IPR036465">
    <property type="entry name" value="vWFA_dom_sf"/>
</dbReference>
<feature type="chain" id="PRO_5035789748" description="VWFA domain-containing protein" evidence="1">
    <location>
        <begin position="20"/>
        <end position="339"/>
    </location>
</feature>
<evidence type="ECO:0000313" key="4">
    <source>
        <dbReference type="Proteomes" id="UP000749559"/>
    </source>
</evidence>
<dbReference type="PROSITE" id="PS50234">
    <property type="entry name" value="VWFA"/>
    <property type="match status" value="1"/>
</dbReference>
<organism evidence="3 4">
    <name type="scientific">Owenia fusiformis</name>
    <name type="common">Polychaete worm</name>
    <dbReference type="NCBI Taxonomy" id="6347"/>
    <lineage>
        <taxon>Eukaryota</taxon>
        <taxon>Metazoa</taxon>
        <taxon>Spiralia</taxon>
        <taxon>Lophotrochozoa</taxon>
        <taxon>Annelida</taxon>
        <taxon>Polychaeta</taxon>
        <taxon>Sedentaria</taxon>
        <taxon>Canalipalpata</taxon>
        <taxon>Sabellida</taxon>
        <taxon>Oweniida</taxon>
        <taxon>Oweniidae</taxon>
        <taxon>Owenia</taxon>
    </lineage>
</organism>
<dbReference type="Pfam" id="PF00092">
    <property type="entry name" value="VWA"/>
    <property type="match status" value="1"/>
</dbReference>
<feature type="domain" description="VWFA" evidence="2">
    <location>
        <begin position="135"/>
        <end position="325"/>
    </location>
</feature>
<keyword evidence="4" id="KW-1185">Reference proteome</keyword>
<dbReference type="Proteomes" id="UP000749559">
    <property type="component" value="Unassembled WGS sequence"/>
</dbReference>
<comment type="caution">
    <text evidence="3">The sequence shown here is derived from an EMBL/GenBank/DDBJ whole genome shotgun (WGS) entry which is preliminary data.</text>
</comment>
<proteinExistence type="predicted"/>
<keyword evidence="1" id="KW-0732">Signal</keyword>
<feature type="signal peptide" evidence="1">
    <location>
        <begin position="1"/>
        <end position="19"/>
    </location>
</feature>
<dbReference type="InterPro" id="IPR002035">
    <property type="entry name" value="VWF_A"/>
</dbReference>
<dbReference type="PANTHER" id="PTHR24020">
    <property type="entry name" value="COLLAGEN ALPHA"/>
    <property type="match status" value="1"/>
</dbReference>